<dbReference type="SUPFAM" id="SSF54593">
    <property type="entry name" value="Glyoxalase/Bleomycin resistance protein/Dihydroxybiphenyl dioxygenase"/>
    <property type="match status" value="1"/>
</dbReference>
<organism evidence="2 3">
    <name type="scientific">Phycicoccus avicenniae</name>
    <dbReference type="NCBI Taxonomy" id="2828860"/>
    <lineage>
        <taxon>Bacteria</taxon>
        <taxon>Bacillati</taxon>
        <taxon>Actinomycetota</taxon>
        <taxon>Actinomycetes</taxon>
        <taxon>Micrococcales</taxon>
        <taxon>Intrasporangiaceae</taxon>
        <taxon>Phycicoccus</taxon>
    </lineage>
</organism>
<evidence type="ECO:0000259" key="1">
    <source>
        <dbReference type="Pfam" id="PF18029"/>
    </source>
</evidence>
<gene>
    <name evidence="2" type="ORF">KC207_05380</name>
</gene>
<protein>
    <submittedName>
        <fullName evidence="2">VOC family protein</fullName>
    </submittedName>
</protein>
<dbReference type="Pfam" id="PF18029">
    <property type="entry name" value="Glyoxalase_6"/>
    <property type="match status" value="1"/>
</dbReference>
<dbReference type="RefSeq" id="WP_211601869.1">
    <property type="nucleotide sequence ID" value="NZ_JAGSNF010000004.1"/>
</dbReference>
<sequence>MLRIGSLVINVSDTGRSGDFWVGALGYERGANPEFLHSPDGSGPRLHLDTTDRTHLDLWTDSAAEQAAEVDRLVGLGASRVPWDYPDDADFVVLEDPGGTLFCVIDTSR</sequence>
<keyword evidence="3" id="KW-1185">Reference proteome</keyword>
<dbReference type="CDD" id="cd06587">
    <property type="entry name" value="VOC"/>
    <property type="match status" value="1"/>
</dbReference>
<feature type="domain" description="Glyoxalase-like" evidence="1">
    <location>
        <begin position="7"/>
        <end position="105"/>
    </location>
</feature>
<evidence type="ECO:0000313" key="3">
    <source>
        <dbReference type="Proteomes" id="UP000677016"/>
    </source>
</evidence>
<accession>A0A941D6E4</accession>
<dbReference type="Proteomes" id="UP000677016">
    <property type="component" value="Unassembled WGS sequence"/>
</dbReference>
<proteinExistence type="predicted"/>
<dbReference type="EMBL" id="JAGSNF010000004">
    <property type="protein sequence ID" value="MBR7742720.1"/>
    <property type="molecule type" value="Genomic_DNA"/>
</dbReference>
<dbReference type="Gene3D" id="3.10.180.10">
    <property type="entry name" value="2,3-Dihydroxybiphenyl 1,2-Dioxygenase, domain 1"/>
    <property type="match status" value="1"/>
</dbReference>
<comment type="caution">
    <text evidence="2">The sequence shown here is derived from an EMBL/GenBank/DDBJ whole genome shotgun (WGS) entry which is preliminary data.</text>
</comment>
<name>A0A941D6E4_9MICO</name>
<evidence type="ECO:0000313" key="2">
    <source>
        <dbReference type="EMBL" id="MBR7742720.1"/>
    </source>
</evidence>
<dbReference type="InterPro" id="IPR041581">
    <property type="entry name" value="Glyoxalase_6"/>
</dbReference>
<dbReference type="AlphaFoldDB" id="A0A941D6E4"/>
<dbReference type="PANTHER" id="PTHR35908">
    <property type="entry name" value="HYPOTHETICAL FUSION PROTEIN"/>
    <property type="match status" value="1"/>
</dbReference>
<dbReference type="PANTHER" id="PTHR35908:SF1">
    <property type="entry name" value="CONSERVED PROTEIN"/>
    <property type="match status" value="1"/>
</dbReference>
<reference evidence="2" key="1">
    <citation type="submission" date="2021-04" db="EMBL/GenBank/DDBJ databases">
        <title>Phycicoccus avicenniae sp. nov., a novel endophytic actinomycetes isolated from branch of Avicennia mariana.</title>
        <authorList>
            <person name="Tuo L."/>
        </authorList>
    </citation>
    <scope>NUCLEOTIDE SEQUENCE</scope>
    <source>
        <strain evidence="2">BSK3Z-2</strain>
    </source>
</reference>
<dbReference type="InterPro" id="IPR029068">
    <property type="entry name" value="Glyas_Bleomycin-R_OHBP_Dase"/>
</dbReference>